<evidence type="ECO:0000313" key="1">
    <source>
        <dbReference type="EMBL" id="KAF8767302.1"/>
    </source>
</evidence>
<organism evidence="1 2">
    <name type="scientific">Argiope bruennichi</name>
    <name type="common">Wasp spider</name>
    <name type="synonym">Aranea bruennichi</name>
    <dbReference type="NCBI Taxonomy" id="94029"/>
    <lineage>
        <taxon>Eukaryota</taxon>
        <taxon>Metazoa</taxon>
        <taxon>Ecdysozoa</taxon>
        <taxon>Arthropoda</taxon>
        <taxon>Chelicerata</taxon>
        <taxon>Arachnida</taxon>
        <taxon>Araneae</taxon>
        <taxon>Araneomorphae</taxon>
        <taxon>Entelegynae</taxon>
        <taxon>Araneoidea</taxon>
        <taxon>Araneidae</taxon>
        <taxon>Argiope</taxon>
    </lineage>
</organism>
<comment type="caution">
    <text evidence="1">The sequence shown here is derived from an EMBL/GenBank/DDBJ whole genome shotgun (WGS) entry which is preliminary data.</text>
</comment>
<accession>A0A8T0E8U6</accession>
<gene>
    <name evidence="1" type="ORF">HNY73_020285</name>
</gene>
<protein>
    <submittedName>
        <fullName evidence="1">Uncharacterized protein</fullName>
    </submittedName>
</protein>
<sequence>MQNRLRHAFWLRPLTPAGLRQEFASNLIDLFDMLQDLIVLILPLIVVMGAFERDLNELYRTRTGHTEGGGFTHLTGPVQLSVSQFAHQLLLVVFEFQCKPHV</sequence>
<name>A0A8T0E8U6_ARGBR</name>
<reference evidence="1" key="2">
    <citation type="submission" date="2020-06" db="EMBL/GenBank/DDBJ databases">
        <authorList>
            <person name="Sheffer M."/>
        </authorList>
    </citation>
    <scope>NUCLEOTIDE SEQUENCE</scope>
</reference>
<dbReference type="Proteomes" id="UP000807504">
    <property type="component" value="Unassembled WGS sequence"/>
</dbReference>
<dbReference type="AlphaFoldDB" id="A0A8T0E8U6"/>
<evidence type="ECO:0000313" key="2">
    <source>
        <dbReference type="Proteomes" id="UP000807504"/>
    </source>
</evidence>
<dbReference type="EMBL" id="JABXBU010002230">
    <property type="protein sequence ID" value="KAF8767302.1"/>
    <property type="molecule type" value="Genomic_DNA"/>
</dbReference>
<proteinExistence type="predicted"/>
<reference evidence="1" key="1">
    <citation type="journal article" date="2020" name="bioRxiv">
        <title>Chromosome-level reference genome of the European wasp spider Argiope bruennichi: a resource for studies on range expansion and evolutionary adaptation.</title>
        <authorList>
            <person name="Sheffer M.M."/>
            <person name="Hoppe A."/>
            <person name="Krehenwinkel H."/>
            <person name="Uhl G."/>
            <person name="Kuss A.W."/>
            <person name="Jensen L."/>
            <person name="Jensen C."/>
            <person name="Gillespie R.G."/>
            <person name="Hoff K.J."/>
            <person name="Prost S."/>
        </authorList>
    </citation>
    <scope>NUCLEOTIDE SEQUENCE</scope>
</reference>
<keyword evidence="2" id="KW-1185">Reference proteome</keyword>